<dbReference type="InterPro" id="IPR025110">
    <property type="entry name" value="AMP-bd_C"/>
</dbReference>
<dbReference type="AlphaFoldDB" id="A0A3D4SWE7"/>
<evidence type="ECO:0000256" key="1">
    <source>
        <dbReference type="SAM" id="MobiDB-lite"/>
    </source>
</evidence>
<keyword evidence="4" id="KW-0436">Ligase</keyword>
<sequence>MVDNTRPAPAPSTMQVIPLSLARLLEYGRTVHARTSVTTYYRGAVGPETSTFAEVGARAAALAHALHDRADVAVGDRVGSLMPNTTEHLETLLAVGAMGAVFQPLNPHLTGDQITHVINHADDRVIVVAAGLIDVLLPLLPHCPDVRTIVFTGAGRHTGTTVGQLRDRLTDLGRPDIRVLDYEECLDGRPTSYPWPELPETAPVAMCYSTGTTGEPKAVVYSHRSVWLHSMNLRTADSFDIRNGESFLCLVPIFHVLSWGVPFAAFMSGTPLVFPGGDASPTHLAHVIEDAMPRKAHGAPTVWTQLIVHYERNPPTKMSLQEIISGGSPVPPALIDAWEERYGVDVVHTWGMTETGPVGTVARPPAGAGGAARRRYRDSQGRVPAGMAIRIVDDRGHVLPANDRSSGEIQVRGNTVTASYHHSPTEDGDGPASVFRGESVAAGHDGADRFTDDGWLRTGDIGTITGDGYLTVQDRQADVIRSGGEWIFSATLENIVMESPLVAEAAVIGIPDEKWGERPLAVVVTGPGVPRTRDTLAAISATVAEKAPLWMVPEYWTIVDGIDRTSVEKFDKKDLRAHQARGDYEVVRLPRHDDVADVGGPAGGAAPADPGSGDPTAD</sequence>
<dbReference type="InterPro" id="IPR045851">
    <property type="entry name" value="AMP-bd_C_sf"/>
</dbReference>
<dbReference type="STRING" id="863239.GCA_000213935_02325"/>
<dbReference type="NCBIfam" id="NF004837">
    <property type="entry name" value="PRK06187.1"/>
    <property type="match status" value="1"/>
</dbReference>
<proteinExistence type="predicted"/>
<dbReference type="Proteomes" id="UP000261739">
    <property type="component" value="Unassembled WGS sequence"/>
</dbReference>
<evidence type="ECO:0000313" key="5">
    <source>
        <dbReference type="Proteomes" id="UP000261739"/>
    </source>
</evidence>
<feature type="domain" description="AMP-dependent synthetase/ligase" evidence="2">
    <location>
        <begin position="46"/>
        <end position="420"/>
    </location>
</feature>
<dbReference type="PROSITE" id="PS00455">
    <property type="entry name" value="AMP_BINDING"/>
    <property type="match status" value="1"/>
</dbReference>
<evidence type="ECO:0000259" key="2">
    <source>
        <dbReference type="Pfam" id="PF00501"/>
    </source>
</evidence>
<evidence type="ECO:0000259" key="3">
    <source>
        <dbReference type="Pfam" id="PF13193"/>
    </source>
</evidence>
<dbReference type="Pfam" id="PF13193">
    <property type="entry name" value="AMP-binding_C"/>
    <property type="match status" value="1"/>
</dbReference>
<protein>
    <submittedName>
        <fullName evidence="4">Long-chain fatty acid--CoA ligase</fullName>
    </submittedName>
</protein>
<dbReference type="PANTHER" id="PTHR43767">
    <property type="entry name" value="LONG-CHAIN-FATTY-ACID--COA LIGASE"/>
    <property type="match status" value="1"/>
</dbReference>
<dbReference type="Pfam" id="PF00501">
    <property type="entry name" value="AMP-binding"/>
    <property type="match status" value="1"/>
</dbReference>
<feature type="compositionally biased region" description="Low complexity" evidence="1">
    <location>
        <begin position="357"/>
        <end position="366"/>
    </location>
</feature>
<feature type="compositionally biased region" description="Low complexity" evidence="1">
    <location>
        <begin position="604"/>
        <end position="618"/>
    </location>
</feature>
<dbReference type="InterPro" id="IPR020845">
    <property type="entry name" value="AMP-binding_CS"/>
</dbReference>
<dbReference type="Gene3D" id="3.30.300.30">
    <property type="match status" value="1"/>
</dbReference>
<dbReference type="PANTHER" id="PTHR43767:SF11">
    <property type="entry name" value="MEDIUM-CHAIN-FATTY-ACID--COA LIGASE"/>
    <property type="match status" value="1"/>
</dbReference>
<feature type="domain" description="AMP-binding enzyme C-terminal" evidence="3">
    <location>
        <begin position="492"/>
        <end position="569"/>
    </location>
</feature>
<evidence type="ECO:0000313" key="4">
    <source>
        <dbReference type="EMBL" id="HCT13337.1"/>
    </source>
</evidence>
<dbReference type="InterPro" id="IPR050237">
    <property type="entry name" value="ATP-dep_AMP-bd_enzyme"/>
</dbReference>
<dbReference type="NCBIfam" id="NF004143">
    <property type="entry name" value="PRK05620.1"/>
    <property type="match status" value="1"/>
</dbReference>
<dbReference type="Gene3D" id="3.40.50.12780">
    <property type="entry name" value="N-terminal domain of ligase-like"/>
    <property type="match status" value="1"/>
</dbReference>
<name>A0A3D4SWE7_9CORY</name>
<gene>
    <name evidence="4" type="ORF">DIW82_00685</name>
</gene>
<reference evidence="4 5" key="1">
    <citation type="journal article" date="2018" name="Nat. Biotechnol.">
        <title>A standardized bacterial taxonomy based on genome phylogeny substantially revises the tree of life.</title>
        <authorList>
            <person name="Parks D.H."/>
            <person name="Chuvochina M."/>
            <person name="Waite D.W."/>
            <person name="Rinke C."/>
            <person name="Skarshewski A."/>
            <person name="Chaumeil P.A."/>
            <person name="Hugenholtz P."/>
        </authorList>
    </citation>
    <scope>NUCLEOTIDE SEQUENCE [LARGE SCALE GENOMIC DNA]</scope>
    <source>
        <strain evidence="4">UBA11247</strain>
    </source>
</reference>
<organism evidence="4 5">
    <name type="scientific">Corynebacterium nuruki</name>
    <dbReference type="NCBI Taxonomy" id="1032851"/>
    <lineage>
        <taxon>Bacteria</taxon>
        <taxon>Bacillati</taxon>
        <taxon>Actinomycetota</taxon>
        <taxon>Actinomycetes</taxon>
        <taxon>Mycobacteriales</taxon>
        <taxon>Corynebacteriaceae</taxon>
        <taxon>Corynebacterium</taxon>
    </lineage>
</organism>
<dbReference type="EMBL" id="DQID01000014">
    <property type="protein sequence ID" value="HCT13337.1"/>
    <property type="molecule type" value="Genomic_DNA"/>
</dbReference>
<feature type="region of interest" description="Disordered" evidence="1">
    <location>
        <begin position="591"/>
        <end position="618"/>
    </location>
</feature>
<feature type="region of interest" description="Disordered" evidence="1">
    <location>
        <begin position="357"/>
        <end position="380"/>
    </location>
</feature>
<dbReference type="InterPro" id="IPR042099">
    <property type="entry name" value="ANL_N_sf"/>
</dbReference>
<dbReference type="SUPFAM" id="SSF56801">
    <property type="entry name" value="Acetyl-CoA synthetase-like"/>
    <property type="match status" value="1"/>
</dbReference>
<comment type="caution">
    <text evidence="4">The sequence shown here is derived from an EMBL/GenBank/DDBJ whole genome shotgun (WGS) entry which is preliminary data.</text>
</comment>
<dbReference type="InterPro" id="IPR000873">
    <property type="entry name" value="AMP-dep_synth/lig_dom"/>
</dbReference>
<dbReference type="RefSeq" id="WP_010119265.1">
    <property type="nucleotide sequence ID" value="NZ_DAITTW010000091.1"/>
</dbReference>
<accession>A0A3D4SWE7</accession>
<dbReference type="GO" id="GO:0016877">
    <property type="term" value="F:ligase activity, forming carbon-sulfur bonds"/>
    <property type="evidence" value="ECO:0007669"/>
    <property type="project" value="UniProtKB-ARBA"/>
</dbReference>